<accession>U4LH03</accession>
<dbReference type="Pfam" id="PF02671">
    <property type="entry name" value="PAH"/>
    <property type="match status" value="2"/>
</dbReference>
<dbReference type="AlphaFoldDB" id="U4LH03"/>
<dbReference type="SUPFAM" id="SSF47762">
    <property type="entry name" value="PAH2 domain"/>
    <property type="match status" value="2"/>
</dbReference>
<dbReference type="EMBL" id="HF935596">
    <property type="protein sequence ID" value="CCX31384.1"/>
    <property type="molecule type" value="Genomic_DNA"/>
</dbReference>
<name>U4LH03_PYROM</name>
<reference evidence="3 4" key="1">
    <citation type="journal article" date="2013" name="PLoS Genet.">
        <title>The genome and development-dependent transcriptomes of Pyronema confluens: a window into fungal evolution.</title>
        <authorList>
            <person name="Traeger S."/>
            <person name="Altegoer F."/>
            <person name="Freitag M."/>
            <person name="Gabaldon T."/>
            <person name="Kempken F."/>
            <person name="Kumar A."/>
            <person name="Marcet-Houben M."/>
            <person name="Poggeler S."/>
            <person name="Stajich J.E."/>
            <person name="Nowrousian M."/>
        </authorList>
    </citation>
    <scope>NUCLEOTIDE SEQUENCE [LARGE SCALE GENOMIC DNA]</scope>
    <source>
        <strain evidence="4">CBS 100304</strain>
        <tissue evidence="3">Vegetative mycelium</tissue>
    </source>
</reference>
<gene>
    <name evidence="3" type="ORF">PCON_10731</name>
</gene>
<evidence type="ECO:0000256" key="2">
    <source>
        <dbReference type="ARBA" id="ARBA00023242"/>
    </source>
</evidence>
<protein>
    <submittedName>
        <fullName evidence="3">Uncharacterized protein</fullName>
    </submittedName>
</protein>
<dbReference type="GO" id="GO:0005634">
    <property type="term" value="C:nucleus"/>
    <property type="evidence" value="ECO:0007669"/>
    <property type="project" value="UniProtKB-SubCell"/>
</dbReference>
<evidence type="ECO:0000313" key="3">
    <source>
        <dbReference type="EMBL" id="CCX31384.1"/>
    </source>
</evidence>
<evidence type="ECO:0000313" key="4">
    <source>
        <dbReference type="Proteomes" id="UP000018144"/>
    </source>
</evidence>
<sequence length="176" mass="20323">MSRPSRYLGFWGDISEHINDEARYQEFLGTLNTYGKPHQLGELLDAVYPFIGDNPALFAEFKQRNTVSPLTPDTSPLRSIDNLPIDKCNPVFFAAVKQYFGDLGHKWRYIKFCKTLETHAQGQLDEKMMVDRVKELIGSKQELWDEFLRLWDIEVTPPSQNTVNHPTQQNNPGFCT</sequence>
<organism evidence="3 4">
    <name type="scientific">Pyronema omphalodes (strain CBS 100304)</name>
    <name type="common">Pyronema confluens</name>
    <dbReference type="NCBI Taxonomy" id="1076935"/>
    <lineage>
        <taxon>Eukaryota</taxon>
        <taxon>Fungi</taxon>
        <taxon>Dikarya</taxon>
        <taxon>Ascomycota</taxon>
        <taxon>Pezizomycotina</taxon>
        <taxon>Pezizomycetes</taxon>
        <taxon>Pezizales</taxon>
        <taxon>Pyronemataceae</taxon>
        <taxon>Pyronema</taxon>
    </lineage>
</organism>
<dbReference type="Gene3D" id="1.20.1160.11">
    <property type="entry name" value="Paired amphipathic helix"/>
    <property type="match status" value="2"/>
</dbReference>
<evidence type="ECO:0000256" key="1">
    <source>
        <dbReference type="ARBA" id="ARBA00004123"/>
    </source>
</evidence>
<comment type="subcellular location">
    <subcellularLocation>
        <location evidence="1">Nucleus</location>
    </subcellularLocation>
</comment>
<dbReference type="InterPro" id="IPR003822">
    <property type="entry name" value="PAH"/>
</dbReference>
<keyword evidence="4" id="KW-1185">Reference proteome</keyword>
<dbReference type="InterPro" id="IPR036600">
    <property type="entry name" value="PAH_sf"/>
</dbReference>
<keyword evidence="2" id="KW-0539">Nucleus</keyword>
<dbReference type="Proteomes" id="UP000018144">
    <property type="component" value="Unassembled WGS sequence"/>
</dbReference>
<dbReference type="GO" id="GO:0006355">
    <property type="term" value="P:regulation of DNA-templated transcription"/>
    <property type="evidence" value="ECO:0007669"/>
    <property type="project" value="InterPro"/>
</dbReference>
<proteinExistence type="predicted"/>